<evidence type="ECO:0000313" key="2">
    <source>
        <dbReference type="EMBL" id="MBS5519782.1"/>
    </source>
</evidence>
<dbReference type="GO" id="GO:1902604">
    <property type="term" value="P:p-aminobenzoyl-glutamate transmembrane transport"/>
    <property type="evidence" value="ECO:0007669"/>
    <property type="project" value="InterPro"/>
</dbReference>
<reference evidence="2" key="1">
    <citation type="submission" date="2021-02" db="EMBL/GenBank/DDBJ databases">
        <title>Infant gut strain persistence is associated with maternal origin, phylogeny, and functional potential including surface adhesion and iron acquisition.</title>
        <authorList>
            <person name="Lou Y.C."/>
        </authorList>
    </citation>
    <scope>NUCLEOTIDE SEQUENCE</scope>
    <source>
        <strain evidence="2">L3_106_000M1_dasL3_106_000M1_concoct_15</strain>
    </source>
</reference>
<feature type="transmembrane region" description="Helical" evidence="1">
    <location>
        <begin position="92"/>
        <end position="112"/>
    </location>
</feature>
<protein>
    <submittedName>
        <fullName evidence="2">AbgT family transporter</fullName>
    </submittedName>
</protein>
<dbReference type="InterPro" id="IPR004697">
    <property type="entry name" value="AbgT"/>
</dbReference>
<feature type="transmembrane region" description="Helical" evidence="1">
    <location>
        <begin position="275"/>
        <end position="298"/>
    </location>
</feature>
<feature type="transmembrane region" description="Helical" evidence="1">
    <location>
        <begin position="310"/>
        <end position="333"/>
    </location>
</feature>
<feature type="transmembrane region" description="Helical" evidence="1">
    <location>
        <begin position="133"/>
        <end position="166"/>
    </location>
</feature>
<comment type="caution">
    <text evidence="2">The sequence shown here is derived from an EMBL/GenBank/DDBJ whole genome shotgun (WGS) entry which is preliminary data.</text>
</comment>
<dbReference type="Proteomes" id="UP000754226">
    <property type="component" value="Unassembled WGS sequence"/>
</dbReference>
<feature type="transmembrane region" description="Helical" evidence="1">
    <location>
        <begin position="219"/>
        <end position="239"/>
    </location>
</feature>
<accession>A0A943EKX7</accession>
<gene>
    <name evidence="2" type="ORF">KHX13_05555</name>
</gene>
<dbReference type="GO" id="GO:0015558">
    <property type="term" value="F:secondary active p-aminobenzoyl-glutamate transmembrane transporter activity"/>
    <property type="evidence" value="ECO:0007669"/>
    <property type="project" value="InterPro"/>
</dbReference>
<dbReference type="PANTHER" id="PTHR30282">
    <property type="entry name" value="P-AMINOBENZOYL GLUTAMATE TRANSPORTER"/>
    <property type="match status" value="1"/>
</dbReference>
<dbReference type="Pfam" id="PF03806">
    <property type="entry name" value="ABG_transport"/>
    <property type="match status" value="1"/>
</dbReference>
<dbReference type="PANTHER" id="PTHR30282:SF0">
    <property type="entry name" value="P-AMINOBENZOYL-GLUTAMATE TRANSPORT PROTEIN"/>
    <property type="match status" value="1"/>
</dbReference>
<proteinExistence type="predicted"/>
<name>A0A943EKX7_9FIRM</name>
<evidence type="ECO:0000313" key="3">
    <source>
        <dbReference type="Proteomes" id="UP000754226"/>
    </source>
</evidence>
<feature type="transmembrane region" description="Helical" evidence="1">
    <location>
        <begin position="495"/>
        <end position="520"/>
    </location>
</feature>
<keyword evidence="1" id="KW-0812">Transmembrane</keyword>
<dbReference type="AlphaFoldDB" id="A0A943EKX7"/>
<evidence type="ECO:0000256" key="1">
    <source>
        <dbReference type="SAM" id="Phobius"/>
    </source>
</evidence>
<feature type="transmembrane region" description="Helical" evidence="1">
    <location>
        <begin position="393"/>
        <end position="413"/>
    </location>
</feature>
<feature type="transmembrane region" description="Helical" evidence="1">
    <location>
        <begin position="29"/>
        <end position="46"/>
    </location>
</feature>
<dbReference type="EMBL" id="JAGZCZ010000005">
    <property type="protein sequence ID" value="MBS5519782.1"/>
    <property type="molecule type" value="Genomic_DNA"/>
</dbReference>
<keyword evidence="1" id="KW-0472">Membrane</keyword>
<dbReference type="RefSeq" id="WP_302013708.1">
    <property type="nucleotide sequence ID" value="NZ_CATWGP010000004.1"/>
</dbReference>
<feature type="transmembrane region" description="Helical" evidence="1">
    <location>
        <begin position="353"/>
        <end position="372"/>
    </location>
</feature>
<feature type="transmembrane region" description="Helical" evidence="1">
    <location>
        <begin position="419"/>
        <end position="436"/>
    </location>
</feature>
<organism evidence="2 3">
    <name type="scientific">Acidaminococcus intestini</name>
    <dbReference type="NCBI Taxonomy" id="187327"/>
    <lineage>
        <taxon>Bacteria</taxon>
        <taxon>Bacillati</taxon>
        <taxon>Bacillota</taxon>
        <taxon>Negativicutes</taxon>
        <taxon>Acidaminococcales</taxon>
        <taxon>Acidaminococcaceae</taxon>
        <taxon>Acidaminococcus</taxon>
    </lineage>
</organism>
<sequence>MQTSVRKKSWMNQFIDTIEYWGNKLPHPFILFGMLVVITLIGSWILSQAGCSITYMAASRTPGEPEKEVTIAVTNLLSGDNLRYLITKYPDIFIGYPPMKLVLVMMAATAFIEKTGFFGTFMKKYLLRAPRSLVTFAVVFVGVNSNLMSDAGTLFALTMGGIIFAALGRNPLIGVILGWASSSGGFTANLFLAGTDALLAGITEGVVKEMGVAVDINPAMNYFFMASATFFLSVTLTLFTEKVVCRMVGDGDGKVNMAMLEEHKLTAEQEKGLRWAFYGFLFFLAVMAALTVPSWAILRNAKGGFLPKSPFFAGIITLIAFFFVSTGLPYGVATGEIKKWKDIPRLVSAGLREAIPLLTTTMMAAVFIDMMNKSNIFKMVAVAGAEALRGANIGLLPLCLMIIVVTTIINPFMTSGSSKWLIIAPMIVPMFTMLNVHPAYAQLAYRIGDSATNICSPLQELLPVIIGMLTQYQEEGKIPLRPGETEHRKIGIGTIFSLTIPYAMVILLTMTAMLIVWLTFGLPIGPGIPMHIQ</sequence>
<keyword evidence="1" id="KW-1133">Transmembrane helix</keyword>